<keyword evidence="4" id="KW-0808">Transferase</keyword>
<dbReference type="PROSITE" id="PS50176">
    <property type="entry name" value="ARM_REPEAT"/>
    <property type="match status" value="2"/>
</dbReference>
<dbReference type="InterPro" id="IPR003613">
    <property type="entry name" value="Ubox_domain"/>
</dbReference>
<keyword evidence="5" id="KW-0677">Repeat</keyword>
<dbReference type="EC" id="2.3.2.27" evidence="3"/>
<proteinExistence type="predicted"/>
<dbReference type="SUPFAM" id="SSF48371">
    <property type="entry name" value="ARM repeat"/>
    <property type="match status" value="1"/>
</dbReference>
<dbReference type="Gene3D" id="1.25.10.10">
    <property type="entry name" value="Leucine-rich Repeat Variant"/>
    <property type="match status" value="1"/>
</dbReference>
<dbReference type="Pfam" id="PF25598">
    <property type="entry name" value="ARM_PUB"/>
    <property type="match status" value="1"/>
</dbReference>
<feature type="repeat" description="ARM" evidence="7">
    <location>
        <begin position="295"/>
        <end position="337"/>
    </location>
</feature>
<keyword evidence="10" id="KW-1185">Reference proteome</keyword>
<dbReference type="SMART" id="SM00185">
    <property type="entry name" value="ARM"/>
    <property type="match status" value="4"/>
</dbReference>
<dbReference type="InterPro" id="IPR011989">
    <property type="entry name" value="ARM-like"/>
</dbReference>
<evidence type="ECO:0000256" key="3">
    <source>
        <dbReference type="ARBA" id="ARBA00012483"/>
    </source>
</evidence>
<comment type="caution">
    <text evidence="9">The sequence shown here is derived from an EMBL/GenBank/DDBJ whole genome shotgun (WGS) entry which is preliminary data.</text>
</comment>
<dbReference type="GO" id="GO:0016567">
    <property type="term" value="P:protein ubiquitination"/>
    <property type="evidence" value="ECO:0007669"/>
    <property type="project" value="UniProtKB-UniPathway"/>
</dbReference>
<evidence type="ECO:0000313" key="10">
    <source>
        <dbReference type="Proteomes" id="UP000653305"/>
    </source>
</evidence>
<dbReference type="CDD" id="cd16664">
    <property type="entry name" value="RING-Ubox_PUB"/>
    <property type="match status" value="1"/>
</dbReference>
<evidence type="ECO:0000256" key="6">
    <source>
        <dbReference type="ARBA" id="ARBA00022786"/>
    </source>
</evidence>
<comment type="catalytic activity">
    <reaction evidence="1">
        <text>S-ubiquitinyl-[E2 ubiquitin-conjugating enzyme]-L-cysteine + [acceptor protein]-L-lysine = [E2 ubiquitin-conjugating enzyme]-L-cysteine + N(6)-ubiquitinyl-[acceptor protein]-L-lysine.</text>
        <dbReference type="EC" id="2.3.2.27"/>
    </reaction>
</comment>
<comment type="pathway">
    <text evidence="2">Protein modification; protein ubiquitination.</text>
</comment>
<protein>
    <recommendedName>
        <fullName evidence="3">RING-type E3 ubiquitin transferase</fullName>
        <ecNumber evidence="3">2.3.2.27</ecNumber>
    </recommendedName>
</protein>
<feature type="repeat" description="ARM" evidence="7">
    <location>
        <begin position="421"/>
        <end position="464"/>
    </location>
</feature>
<dbReference type="InterPro" id="IPR000225">
    <property type="entry name" value="Armadillo"/>
</dbReference>
<dbReference type="InterPro" id="IPR058678">
    <property type="entry name" value="ARM_PUB"/>
</dbReference>
<keyword evidence="6" id="KW-0833">Ubl conjugation pathway</keyword>
<sequence length="555" mass="61159">MKSKKVSSHFRELIRAVTVALDVLPLSGLEISDDVHEFVEFVRKKALKSNFDVERDDKRAMERAIRIIGQFESGIAPESSDLKSFLEYLGIKSWNECDNEVRFLESEATEEKDVRFLSSLIALLIYCRCAVFENIDSARNYIVLQPHDSGSIRFLKSDDLRCPISLEIMTDPVTIPTGHTYDRKSIAKWFKSGNHTCPKTGQRLISVDLVPNLALKRLIKLYCQENGIIQFPESGGHFHQLTESPAAEQAMAILANFLVRQIVAGKTDEQKKASYEIRLLTKTSIFNRSRFVEADAIPPLLNLLRSENWETQENSMAALLNLSKYAESKEIIVKNRGLNVIVDVLNGVGVKLETRQHAAGALFYLASVEAYRKAIGGTPGAIAGLMDLVRAGSGRGLKNGLAAILGLLMYPENHWRFLSAGLVLLLVNVLTTSEREEIITGALAVLVTLAEKFDGAMAIVSAGALPVIIKILGSYSIRGAKEYCVSLLLALCLNDGADVVPVLVKDTSVMANLYSVLADGSSRSSKNASSLIGILLAFDEITGSGFRQEHFIHVW</sequence>
<dbReference type="PROSITE" id="PS51698">
    <property type="entry name" value="U_BOX"/>
    <property type="match status" value="1"/>
</dbReference>
<dbReference type="InterPro" id="IPR045210">
    <property type="entry name" value="RING-Ubox_PUB"/>
</dbReference>
<dbReference type="Gene3D" id="3.30.40.10">
    <property type="entry name" value="Zinc/RING finger domain, C3HC4 (zinc finger)"/>
    <property type="match status" value="1"/>
</dbReference>
<dbReference type="OrthoDB" id="10064100at2759"/>
<evidence type="ECO:0000256" key="7">
    <source>
        <dbReference type="PROSITE-ProRule" id="PRU00259"/>
    </source>
</evidence>
<evidence type="ECO:0000256" key="2">
    <source>
        <dbReference type="ARBA" id="ARBA00004906"/>
    </source>
</evidence>
<dbReference type="InterPro" id="IPR016024">
    <property type="entry name" value="ARM-type_fold"/>
</dbReference>
<accession>A0A830BDD6</accession>
<dbReference type="SMART" id="SM00504">
    <property type="entry name" value="Ubox"/>
    <property type="match status" value="1"/>
</dbReference>
<evidence type="ECO:0000256" key="4">
    <source>
        <dbReference type="ARBA" id="ARBA00022679"/>
    </source>
</evidence>
<evidence type="ECO:0000313" key="9">
    <source>
        <dbReference type="EMBL" id="GFP80091.1"/>
    </source>
</evidence>
<dbReference type="Proteomes" id="UP000653305">
    <property type="component" value="Unassembled WGS sequence"/>
</dbReference>
<dbReference type="AlphaFoldDB" id="A0A830BDD6"/>
<dbReference type="PANTHER" id="PTHR23315">
    <property type="entry name" value="U BOX DOMAIN-CONTAINING"/>
    <property type="match status" value="1"/>
</dbReference>
<dbReference type="SUPFAM" id="SSF57850">
    <property type="entry name" value="RING/U-box"/>
    <property type="match status" value="1"/>
</dbReference>
<evidence type="ECO:0000256" key="1">
    <source>
        <dbReference type="ARBA" id="ARBA00000900"/>
    </source>
</evidence>
<reference evidence="9" key="1">
    <citation type="submission" date="2020-07" db="EMBL/GenBank/DDBJ databases">
        <title>Ethylene signaling mediates host invasion by parasitic plants.</title>
        <authorList>
            <person name="Yoshida S."/>
        </authorList>
    </citation>
    <scope>NUCLEOTIDE SEQUENCE</scope>
    <source>
        <strain evidence="9">Okayama</strain>
    </source>
</reference>
<dbReference type="Pfam" id="PF04564">
    <property type="entry name" value="U-box"/>
    <property type="match status" value="1"/>
</dbReference>
<dbReference type="EMBL" id="BMAC01000015">
    <property type="protein sequence ID" value="GFP80091.1"/>
    <property type="molecule type" value="Genomic_DNA"/>
</dbReference>
<evidence type="ECO:0000256" key="5">
    <source>
        <dbReference type="ARBA" id="ARBA00022737"/>
    </source>
</evidence>
<dbReference type="PANTHER" id="PTHR23315:SF307">
    <property type="entry name" value="U-BOX DOMAIN-CONTAINING PROTEIN 19"/>
    <property type="match status" value="1"/>
</dbReference>
<dbReference type="GO" id="GO:0061630">
    <property type="term" value="F:ubiquitin protein ligase activity"/>
    <property type="evidence" value="ECO:0007669"/>
    <property type="project" value="UniProtKB-EC"/>
</dbReference>
<feature type="domain" description="U-box" evidence="8">
    <location>
        <begin position="155"/>
        <end position="229"/>
    </location>
</feature>
<name>A0A830BDD6_9LAMI</name>
<evidence type="ECO:0000259" key="8">
    <source>
        <dbReference type="PROSITE" id="PS51698"/>
    </source>
</evidence>
<dbReference type="FunFam" id="3.30.40.10:FF:000442">
    <property type="entry name" value="RING-type E3 ubiquitin transferase"/>
    <property type="match status" value="1"/>
</dbReference>
<dbReference type="InterPro" id="IPR013083">
    <property type="entry name" value="Znf_RING/FYVE/PHD"/>
</dbReference>
<gene>
    <name evidence="9" type="ORF">PHJA_000152500</name>
</gene>
<dbReference type="Pfam" id="PF00514">
    <property type="entry name" value="Arm"/>
    <property type="match status" value="1"/>
</dbReference>
<dbReference type="UniPathway" id="UPA00143"/>
<organism evidence="9 10">
    <name type="scientific">Phtheirospermum japonicum</name>
    <dbReference type="NCBI Taxonomy" id="374723"/>
    <lineage>
        <taxon>Eukaryota</taxon>
        <taxon>Viridiplantae</taxon>
        <taxon>Streptophyta</taxon>
        <taxon>Embryophyta</taxon>
        <taxon>Tracheophyta</taxon>
        <taxon>Spermatophyta</taxon>
        <taxon>Magnoliopsida</taxon>
        <taxon>eudicotyledons</taxon>
        <taxon>Gunneridae</taxon>
        <taxon>Pentapetalae</taxon>
        <taxon>asterids</taxon>
        <taxon>lamiids</taxon>
        <taxon>Lamiales</taxon>
        <taxon>Orobanchaceae</taxon>
        <taxon>Orobanchaceae incertae sedis</taxon>
        <taxon>Phtheirospermum</taxon>
    </lineage>
</organism>